<comment type="catalytic activity">
    <reaction evidence="6">
        <text>ATP + (deoxyribonucleotide)n-3'-hydroxyl + 5'-phospho-(deoxyribonucleotide)m = (deoxyribonucleotide)n+m + AMP + diphosphate.</text>
        <dbReference type="EC" id="6.5.1.1"/>
    </reaction>
</comment>
<accession>A0ABS7ZSG6</accession>
<dbReference type="SUPFAM" id="SSF50249">
    <property type="entry name" value="Nucleic acid-binding proteins"/>
    <property type="match status" value="1"/>
</dbReference>
<dbReference type="PROSITE" id="PS50160">
    <property type="entry name" value="DNA_LIGASE_A3"/>
    <property type="match status" value="1"/>
</dbReference>
<evidence type="ECO:0000313" key="8">
    <source>
        <dbReference type="EMBL" id="MCA6063346.1"/>
    </source>
</evidence>
<dbReference type="InterPro" id="IPR012310">
    <property type="entry name" value="DNA_ligase_ATP-dep_cent"/>
</dbReference>
<keyword evidence="2 8" id="KW-0436">Ligase</keyword>
<dbReference type="EMBL" id="JAEDAH010000032">
    <property type="protein sequence ID" value="MCA6063346.1"/>
    <property type="molecule type" value="Genomic_DNA"/>
</dbReference>
<name>A0ABS7ZSG6_9GAMM</name>
<proteinExistence type="predicted"/>
<keyword evidence="9" id="KW-1185">Reference proteome</keyword>
<protein>
    <submittedName>
        <fullName evidence="8">DNA ligase</fullName>
    </submittedName>
</protein>
<dbReference type="CDD" id="cd08041">
    <property type="entry name" value="OBF_kDNA_ligase_like"/>
    <property type="match status" value="1"/>
</dbReference>
<dbReference type="InterPro" id="IPR050326">
    <property type="entry name" value="NAD_dep_DNA_ligaseB"/>
</dbReference>
<dbReference type="Gene3D" id="3.30.470.30">
    <property type="entry name" value="DNA ligase/mRNA capping enzyme"/>
    <property type="match status" value="1"/>
</dbReference>
<dbReference type="NCBIfam" id="NF006592">
    <property type="entry name" value="PRK09125.1"/>
    <property type="match status" value="1"/>
</dbReference>
<dbReference type="InterPro" id="IPR012340">
    <property type="entry name" value="NA-bd_OB-fold"/>
</dbReference>
<dbReference type="CDD" id="cd07896">
    <property type="entry name" value="Adenylation_kDNA_ligase_like"/>
    <property type="match status" value="1"/>
</dbReference>
<evidence type="ECO:0000256" key="3">
    <source>
        <dbReference type="ARBA" id="ARBA00022705"/>
    </source>
</evidence>
<dbReference type="GO" id="GO:0016874">
    <property type="term" value="F:ligase activity"/>
    <property type="evidence" value="ECO:0007669"/>
    <property type="project" value="UniProtKB-KW"/>
</dbReference>
<evidence type="ECO:0000259" key="7">
    <source>
        <dbReference type="PROSITE" id="PS50160"/>
    </source>
</evidence>
<keyword evidence="5" id="KW-0234">DNA repair</keyword>
<comment type="caution">
    <text evidence="8">The sequence shown here is derived from an EMBL/GenBank/DDBJ whole genome shotgun (WGS) entry which is preliminary data.</text>
</comment>
<dbReference type="Gene3D" id="3.30.1490.70">
    <property type="match status" value="1"/>
</dbReference>
<comment type="cofactor">
    <cofactor evidence="1">
        <name>a divalent metal cation</name>
        <dbReference type="ChEBI" id="CHEBI:60240"/>
    </cofactor>
</comment>
<dbReference type="Pfam" id="PF14743">
    <property type="entry name" value="DNA_ligase_OB_2"/>
    <property type="match status" value="1"/>
</dbReference>
<dbReference type="InterPro" id="IPR029319">
    <property type="entry name" value="DNA_ligase_OB"/>
</dbReference>
<dbReference type="InterPro" id="IPR016059">
    <property type="entry name" value="DNA_ligase_ATP-dep_CS"/>
</dbReference>
<dbReference type="PANTHER" id="PTHR47810">
    <property type="entry name" value="DNA LIGASE"/>
    <property type="match status" value="1"/>
</dbReference>
<evidence type="ECO:0000256" key="2">
    <source>
        <dbReference type="ARBA" id="ARBA00022598"/>
    </source>
</evidence>
<dbReference type="SUPFAM" id="SSF56091">
    <property type="entry name" value="DNA ligase/mRNA capping enzyme, catalytic domain"/>
    <property type="match status" value="1"/>
</dbReference>
<dbReference type="PANTHER" id="PTHR47810:SF1">
    <property type="entry name" value="DNA LIGASE B"/>
    <property type="match status" value="1"/>
</dbReference>
<evidence type="ECO:0000256" key="6">
    <source>
        <dbReference type="ARBA" id="ARBA00034003"/>
    </source>
</evidence>
<organism evidence="8 9">
    <name type="scientific">Thalassolituus marinus</name>
    <dbReference type="NCBI Taxonomy" id="671053"/>
    <lineage>
        <taxon>Bacteria</taxon>
        <taxon>Pseudomonadati</taxon>
        <taxon>Pseudomonadota</taxon>
        <taxon>Gammaproteobacteria</taxon>
        <taxon>Oceanospirillales</taxon>
        <taxon>Oceanospirillaceae</taxon>
        <taxon>Thalassolituus</taxon>
    </lineage>
</organism>
<keyword evidence="4" id="KW-0227">DNA damage</keyword>
<evidence type="ECO:0000256" key="4">
    <source>
        <dbReference type="ARBA" id="ARBA00022763"/>
    </source>
</evidence>
<evidence type="ECO:0000256" key="5">
    <source>
        <dbReference type="ARBA" id="ARBA00023204"/>
    </source>
</evidence>
<evidence type="ECO:0000256" key="1">
    <source>
        <dbReference type="ARBA" id="ARBA00001968"/>
    </source>
</evidence>
<dbReference type="Gene3D" id="2.40.50.140">
    <property type="entry name" value="Nucleic acid-binding proteins"/>
    <property type="match status" value="1"/>
</dbReference>
<reference evidence="8 9" key="1">
    <citation type="submission" date="2020-12" db="EMBL/GenBank/DDBJ databases">
        <title>Novel Thalassolituus-related marine hydrocarbonoclastic bacteria mediated algae-derived hydrocarbons mineralization in twilight zone of the northern South China Sea.</title>
        <authorList>
            <person name="Dong C."/>
        </authorList>
    </citation>
    <scope>NUCLEOTIDE SEQUENCE [LARGE SCALE GENOMIC DNA]</scope>
    <source>
        <strain evidence="8 9">IMCC1826</strain>
    </source>
</reference>
<dbReference type="RefSeq" id="WP_225673266.1">
    <property type="nucleotide sequence ID" value="NZ_JAEDAH010000032.1"/>
</dbReference>
<feature type="domain" description="ATP-dependent DNA ligase family profile" evidence="7">
    <location>
        <begin position="125"/>
        <end position="230"/>
    </location>
</feature>
<evidence type="ECO:0000313" key="9">
    <source>
        <dbReference type="Proteomes" id="UP000714380"/>
    </source>
</evidence>
<dbReference type="PROSITE" id="PS00333">
    <property type="entry name" value="DNA_LIGASE_A2"/>
    <property type="match status" value="1"/>
</dbReference>
<sequence length="280" mass="31707">MDAFLLILCLLFVLFMPVSVVALEAPPLMLAKSYQQGINVADYYVSEKLDGVRAYWNGRQLLTRSGRVIKAPAWFLAVLPARPLDGELWMGRGRFSEVSGIVNRRQPRDQDWQQVTYMLFDLPDMEAPYTERLWVLRTLAAQYGSAHVKVLEQTRISNDKELNERLTRVTAAGGEGLMLRRARSLYQVSRSDDLLKVKLTLDDEAKVIGYVAGEGKYRGALGALIVRMEDGRQFRLGSGFSDEERQHPPAIGESVTFAYNGLTEHGLPRFARFLRVRPPE</sequence>
<dbReference type="Pfam" id="PF01068">
    <property type="entry name" value="DNA_ligase_A_M"/>
    <property type="match status" value="1"/>
</dbReference>
<keyword evidence="3" id="KW-0235">DNA replication</keyword>
<gene>
    <name evidence="8" type="ORF">I9W95_06965</name>
</gene>
<dbReference type="Proteomes" id="UP000714380">
    <property type="component" value="Unassembled WGS sequence"/>
</dbReference>